<dbReference type="Proteomes" id="UP000193689">
    <property type="component" value="Unassembled WGS sequence"/>
</dbReference>
<evidence type="ECO:0000256" key="4">
    <source>
        <dbReference type="ARBA" id="ARBA00023002"/>
    </source>
</evidence>
<keyword evidence="9" id="KW-1133">Transmembrane helix</keyword>
<dbReference type="InParanoid" id="A0A1Y2E883"/>
<evidence type="ECO:0000313" key="11">
    <source>
        <dbReference type="Proteomes" id="UP000193689"/>
    </source>
</evidence>
<dbReference type="RefSeq" id="XP_040718373.1">
    <property type="nucleotide sequence ID" value="XM_040857532.1"/>
</dbReference>
<evidence type="ECO:0000256" key="9">
    <source>
        <dbReference type="SAM" id="Phobius"/>
    </source>
</evidence>
<keyword evidence="4 8" id="KW-0560">Oxidoreductase</keyword>
<dbReference type="PRINTS" id="PR00463">
    <property type="entry name" value="EP450I"/>
</dbReference>
<dbReference type="PROSITE" id="PS00086">
    <property type="entry name" value="CYTOCHROME_P450"/>
    <property type="match status" value="1"/>
</dbReference>
<dbReference type="SUPFAM" id="SSF48264">
    <property type="entry name" value="Cytochrome P450"/>
    <property type="match status" value="1"/>
</dbReference>
<accession>A0A1Y2E883</accession>
<keyword evidence="6 8" id="KW-0503">Monooxygenase</keyword>
<dbReference type="Pfam" id="PF00067">
    <property type="entry name" value="p450"/>
    <property type="match status" value="1"/>
</dbReference>
<keyword evidence="5 7" id="KW-0408">Iron</keyword>
<name>A0A1Y2E883_9PEZI</name>
<keyword evidence="11" id="KW-1185">Reference proteome</keyword>
<dbReference type="CDD" id="cd11063">
    <property type="entry name" value="CYP52"/>
    <property type="match status" value="1"/>
</dbReference>
<comment type="caution">
    <text evidence="10">The sequence shown here is derived from an EMBL/GenBank/DDBJ whole genome shotgun (WGS) entry which is preliminary data.</text>
</comment>
<evidence type="ECO:0000256" key="6">
    <source>
        <dbReference type="ARBA" id="ARBA00023033"/>
    </source>
</evidence>
<gene>
    <name evidence="10" type="ORF">BCR38DRAFT_388586</name>
</gene>
<evidence type="ECO:0000256" key="7">
    <source>
        <dbReference type="PIRSR" id="PIRSR602401-1"/>
    </source>
</evidence>
<evidence type="ECO:0000256" key="2">
    <source>
        <dbReference type="ARBA" id="ARBA00010617"/>
    </source>
</evidence>
<dbReference type="GO" id="GO:0016705">
    <property type="term" value="F:oxidoreductase activity, acting on paired donors, with incorporation or reduction of molecular oxygen"/>
    <property type="evidence" value="ECO:0007669"/>
    <property type="project" value="InterPro"/>
</dbReference>
<protein>
    <submittedName>
        <fullName evidence="10">Cytochrome P450</fullName>
    </submittedName>
</protein>
<proteinExistence type="inferred from homology"/>
<keyword evidence="9" id="KW-0812">Transmembrane</keyword>
<dbReference type="InterPro" id="IPR047146">
    <property type="entry name" value="Cyt_P450_E_CYP52_fungi"/>
</dbReference>
<dbReference type="GO" id="GO:0005506">
    <property type="term" value="F:iron ion binding"/>
    <property type="evidence" value="ECO:0007669"/>
    <property type="project" value="InterPro"/>
</dbReference>
<reference evidence="10 11" key="1">
    <citation type="submission" date="2016-07" db="EMBL/GenBank/DDBJ databases">
        <title>Pervasive Adenine N6-methylation of Active Genes in Fungi.</title>
        <authorList>
            <consortium name="DOE Joint Genome Institute"/>
            <person name="Mondo S.J."/>
            <person name="Dannebaum R.O."/>
            <person name="Kuo R.C."/>
            <person name="Labutti K."/>
            <person name="Haridas S."/>
            <person name="Kuo A."/>
            <person name="Salamov A."/>
            <person name="Ahrendt S.R."/>
            <person name="Lipzen A."/>
            <person name="Sullivan W."/>
            <person name="Andreopoulos W.B."/>
            <person name="Clum A."/>
            <person name="Lindquist E."/>
            <person name="Daum C."/>
            <person name="Ramamoorthy G.K."/>
            <person name="Gryganskyi A."/>
            <person name="Culley D."/>
            <person name="Magnuson J.K."/>
            <person name="James T.Y."/>
            <person name="O'Malley M.A."/>
            <person name="Stajich J.E."/>
            <person name="Spatafora J.W."/>
            <person name="Visel A."/>
            <person name="Grigoriev I.V."/>
        </authorList>
    </citation>
    <scope>NUCLEOTIDE SEQUENCE [LARGE SCALE GENOMIC DNA]</scope>
    <source>
        <strain evidence="10 11">CBS 129021</strain>
    </source>
</reference>
<dbReference type="OrthoDB" id="1470350at2759"/>
<comment type="cofactor">
    <cofactor evidence="1 7">
        <name>heme</name>
        <dbReference type="ChEBI" id="CHEBI:30413"/>
    </cofactor>
</comment>
<dbReference type="GO" id="GO:0004497">
    <property type="term" value="F:monooxygenase activity"/>
    <property type="evidence" value="ECO:0007669"/>
    <property type="project" value="UniProtKB-KW"/>
</dbReference>
<dbReference type="InterPro" id="IPR002401">
    <property type="entry name" value="Cyt_P450_E_grp-I"/>
</dbReference>
<organism evidence="10 11">
    <name type="scientific">Pseudomassariella vexata</name>
    <dbReference type="NCBI Taxonomy" id="1141098"/>
    <lineage>
        <taxon>Eukaryota</taxon>
        <taxon>Fungi</taxon>
        <taxon>Dikarya</taxon>
        <taxon>Ascomycota</taxon>
        <taxon>Pezizomycotina</taxon>
        <taxon>Sordariomycetes</taxon>
        <taxon>Xylariomycetidae</taxon>
        <taxon>Amphisphaeriales</taxon>
        <taxon>Pseudomassariaceae</taxon>
        <taxon>Pseudomassariella</taxon>
    </lineage>
</organism>
<feature type="transmembrane region" description="Helical" evidence="9">
    <location>
        <begin position="6"/>
        <end position="23"/>
    </location>
</feature>
<keyword evidence="3 7" id="KW-0479">Metal-binding</keyword>
<evidence type="ECO:0000313" key="10">
    <source>
        <dbReference type="EMBL" id="ORY67749.1"/>
    </source>
</evidence>
<dbReference type="InterPro" id="IPR017972">
    <property type="entry name" value="Cyt_P450_CS"/>
</dbReference>
<evidence type="ECO:0000256" key="8">
    <source>
        <dbReference type="RuleBase" id="RU000461"/>
    </source>
</evidence>
<evidence type="ECO:0000256" key="5">
    <source>
        <dbReference type="ARBA" id="ARBA00023004"/>
    </source>
</evidence>
<keyword evidence="9" id="KW-0472">Membrane</keyword>
<dbReference type="STRING" id="1141098.A0A1Y2E883"/>
<dbReference type="InterPro" id="IPR001128">
    <property type="entry name" value="Cyt_P450"/>
</dbReference>
<dbReference type="EMBL" id="MCFJ01000004">
    <property type="protein sequence ID" value="ORY67749.1"/>
    <property type="molecule type" value="Genomic_DNA"/>
</dbReference>
<dbReference type="GeneID" id="63773744"/>
<dbReference type="Gene3D" id="1.10.630.10">
    <property type="entry name" value="Cytochrome P450"/>
    <property type="match status" value="1"/>
</dbReference>
<dbReference type="PANTHER" id="PTHR24287:SF5">
    <property type="entry name" value="P450, PUTATIVE (EUROFUNG)-RELATED"/>
    <property type="match status" value="1"/>
</dbReference>
<dbReference type="AlphaFoldDB" id="A0A1Y2E883"/>
<comment type="similarity">
    <text evidence="2 8">Belongs to the cytochrome P450 family.</text>
</comment>
<sequence>MPNLLVVSTALLGLYVLYYLVQVTRHELRIRKIGGVRAPRLATNPLTSALWFTNAARAQMRHRLLEFFDSCFAQANPAMGECVEIQVKPNERYILTRDPEHVKAILTTNFGSFGKGPSFNELWRPFLGDSIFTTDGQLWHDSRSLIRPMFIKDRVSDLAIFERWTSALVDKIPRDGTYVDIMDLFYRMTLDVTTDFLLGTSVNSLANPRNHFAEAFNDVQRIQMLLTTIGPFSDIVPRSTYRRHIATIDRFVVPFIDQALSLPMEELEKLTSSDRTFTFLHSIARYTRDPRVLRDQIVAVLLAGRDTTAATLSWALYELSRYPDKFQRLRSEVVDAVGRTRTPTYEDLKNMKYLRHVLDETLRLYPAVPYNLRSALRDTTIPGALGQLPISVVEGDIVVYSTLSMQRRPELYPPVSDKFADPAVFSPERWETWTPRAWLYVPFNGGPRICVGQNFALTEMSYCLVRVLQKFDRVEYCGDWDAQYHVPEVVGRPGQGVKVVMHEECERIAGDGGSPRPFA</sequence>
<keyword evidence="7 8" id="KW-0349">Heme</keyword>
<dbReference type="PRINTS" id="PR00385">
    <property type="entry name" value="P450"/>
</dbReference>
<evidence type="ECO:0000256" key="1">
    <source>
        <dbReference type="ARBA" id="ARBA00001971"/>
    </source>
</evidence>
<dbReference type="PANTHER" id="PTHR24287">
    <property type="entry name" value="P450, PUTATIVE (EUROFUNG)-RELATED"/>
    <property type="match status" value="1"/>
</dbReference>
<dbReference type="GO" id="GO:0020037">
    <property type="term" value="F:heme binding"/>
    <property type="evidence" value="ECO:0007669"/>
    <property type="project" value="InterPro"/>
</dbReference>
<dbReference type="InterPro" id="IPR036396">
    <property type="entry name" value="Cyt_P450_sf"/>
</dbReference>
<feature type="binding site" description="axial binding residue" evidence="7">
    <location>
        <position position="450"/>
    </location>
    <ligand>
        <name>heme</name>
        <dbReference type="ChEBI" id="CHEBI:30413"/>
    </ligand>
    <ligandPart>
        <name>Fe</name>
        <dbReference type="ChEBI" id="CHEBI:18248"/>
    </ligandPart>
</feature>
<evidence type="ECO:0000256" key="3">
    <source>
        <dbReference type="ARBA" id="ARBA00022723"/>
    </source>
</evidence>